<comment type="caution">
    <text evidence="2">The sequence shown here is derived from an EMBL/GenBank/DDBJ whole genome shotgun (WGS) entry which is preliminary data.</text>
</comment>
<keyword evidence="3" id="KW-1185">Reference proteome</keyword>
<dbReference type="EMBL" id="JAKOGI010000022">
    <property type="protein sequence ID" value="KAJ8449376.1"/>
    <property type="molecule type" value="Genomic_DNA"/>
</dbReference>
<sequence length="212" mass="23487">MAIPVNHNVDDDFNEFLESFDEIIVDDELKYIMSPGSLSDESGFGFAFGFDSPCPKRKASEFNEFFPFHFSSSVDYGDEEDKLEVPEFPDWYSIINFEQEFTEEGTPVSWPPSNPAEASESGSGFGFEKPPLPKRKKSTNCGNGTQTPVEVGKGIVLALMAPQICPWRTSKGGIKKGRKTPIRIPNSRYAPLNVDPLKSDSLMSAAVKFALL</sequence>
<evidence type="ECO:0000313" key="2">
    <source>
        <dbReference type="EMBL" id="KAJ8449376.1"/>
    </source>
</evidence>
<name>A0A9Q1KV45_9CARY</name>
<dbReference type="Proteomes" id="UP001153076">
    <property type="component" value="Unassembled WGS sequence"/>
</dbReference>
<reference evidence="2" key="1">
    <citation type="submission" date="2022-04" db="EMBL/GenBank/DDBJ databases">
        <title>Carnegiea gigantea Genome sequencing and assembly v2.</title>
        <authorList>
            <person name="Copetti D."/>
            <person name="Sanderson M.J."/>
            <person name="Burquez A."/>
            <person name="Wojciechowski M.F."/>
        </authorList>
    </citation>
    <scope>NUCLEOTIDE SEQUENCE</scope>
    <source>
        <strain evidence="2">SGP5-SGP5p</strain>
        <tissue evidence="2">Aerial part</tissue>
    </source>
</reference>
<accession>A0A9Q1KV45</accession>
<gene>
    <name evidence="2" type="ORF">Cgig2_002508</name>
</gene>
<evidence type="ECO:0000313" key="3">
    <source>
        <dbReference type="Proteomes" id="UP001153076"/>
    </source>
</evidence>
<dbReference type="AlphaFoldDB" id="A0A9Q1KV45"/>
<organism evidence="2 3">
    <name type="scientific">Carnegiea gigantea</name>
    <dbReference type="NCBI Taxonomy" id="171969"/>
    <lineage>
        <taxon>Eukaryota</taxon>
        <taxon>Viridiplantae</taxon>
        <taxon>Streptophyta</taxon>
        <taxon>Embryophyta</taxon>
        <taxon>Tracheophyta</taxon>
        <taxon>Spermatophyta</taxon>
        <taxon>Magnoliopsida</taxon>
        <taxon>eudicotyledons</taxon>
        <taxon>Gunneridae</taxon>
        <taxon>Pentapetalae</taxon>
        <taxon>Caryophyllales</taxon>
        <taxon>Cactineae</taxon>
        <taxon>Cactaceae</taxon>
        <taxon>Cactoideae</taxon>
        <taxon>Echinocereeae</taxon>
        <taxon>Carnegiea</taxon>
    </lineage>
</organism>
<protein>
    <submittedName>
        <fullName evidence="2">Uncharacterized protein</fullName>
    </submittedName>
</protein>
<proteinExistence type="predicted"/>
<evidence type="ECO:0000256" key="1">
    <source>
        <dbReference type="SAM" id="MobiDB-lite"/>
    </source>
</evidence>
<feature type="region of interest" description="Disordered" evidence="1">
    <location>
        <begin position="104"/>
        <end position="146"/>
    </location>
</feature>